<keyword evidence="2" id="KW-1185">Reference proteome</keyword>
<dbReference type="Proteomes" id="UP000182491">
    <property type="component" value="Unassembled WGS sequence"/>
</dbReference>
<name>A0A1I7H5J1_9BACT</name>
<gene>
    <name evidence="1" type="ORF">SAMN04487941_1523</name>
</gene>
<protein>
    <submittedName>
        <fullName evidence="1">Uncharacterized protein</fullName>
    </submittedName>
</protein>
<evidence type="ECO:0000313" key="2">
    <source>
        <dbReference type="Proteomes" id="UP000182491"/>
    </source>
</evidence>
<dbReference type="EMBL" id="FPCA01000001">
    <property type="protein sequence ID" value="SFU55938.1"/>
    <property type="molecule type" value="Genomic_DNA"/>
</dbReference>
<sequence>MGKIVFLELRLLRNSMIETYQIKQLEALGHKVEVWFLGSLFGVANIDINVAPEATQYLTIIQNLKHLKTKIGELEDEPILFSQLGLMYYYPILFKVVKSRKDIVWVGRLTNKVSLVTGTQQNILASIFGTVLFFKLYKPFSNLFMYAIQKIIRKYGKATKLKAYEPDYLMVSNRKLIPHNFPKEKVILTHADDYNIHLINKKVQVDSALEDAIVFLDQMIFYHPDFKDVKEEHENIESYYKSLNTFLNNISEKYNKTVVIAGHPESEKYPNYAQRFPGKQFVIGKSVALVRSSYLVVTHYSAAVNFATIYNKPVLLIESVLFARRERIIDAIKLVSSMLDAPIIKMESFDVTYLNLNTAPNYNEYREKYIKPSGTPDELSHPYVVKHILSKNESRAL</sequence>
<accession>A0A1I7H5J1</accession>
<reference evidence="2" key="1">
    <citation type="submission" date="2016-10" db="EMBL/GenBank/DDBJ databases">
        <authorList>
            <person name="Varghese N."/>
        </authorList>
    </citation>
    <scope>NUCLEOTIDE SEQUENCE [LARGE SCALE GENOMIC DNA]</scope>
    <source>
        <strain evidence="2">DSM 18820</strain>
    </source>
</reference>
<dbReference type="AlphaFoldDB" id="A0A1I7H5J1"/>
<evidence type="ECO:0000313" key="1">
    <source>
        <dbReference type="EMBL" id="SFU55938.1"/>
    </source>
</evidence>
<dbReference type="STRING" id="388950.GCA_001611675_00621"/>
<organism evidence="1 2">
    <name type="scientific">Pontibacter akesuensis</name>
    <dbReference type="NCBI Taxonomy" id="388950"/>
    <lineage>
        <taxon>Bacteria</taxon>
        <taxon>Pseudomonadati</taxon>
        <taxon>Bacteroidota</taxon>
        <taxon>Cytophagia</taxon>
        <taxon>Cytophagales</taxon>
        <taxon>Hymenobacteraceae</taxon>
        <taxon>Pontibacter</taxon>
    </lineage>
</organism>
<proteinExistence type="predicted"/>
<dbReference type="RefSeq" id="WP_068836812.1">
    <property type="nucleotide sequence ID" value="NZ_BMXC01000001.1"/>
</dbReference>